<dbReference type="PRINTS" id="PR01217">
    <property type="entry name" value="PRICHEXTENSN"/>
</dbReference>
<proteinExistence type="predicted"/>
<dbReference type="Proteomes" id="UP001590951">
    <property type="component" value="Unassembled WGS sequence"/>
</dbReference>
<dbReference type="EMBL" id="JBHFEH010000002">
    <property type="protein sequence ID" value="KAL2058456.1"/>
    <property type="molecule type" value="Genomic_DNA"/>
</dbReference>
<evidence type="ECO:0000256" key="1">
    <source>
        <dbReference type="SAM" id="MobiDB-lite"/>
    </source>
</evidence>
<organism evidence="2 3">
    <name type="scientific">Lepraria finkii</name>
    <dbReference type="NCBI Taxonomy" id="1340010"/>
    <lineage>
        <taxon>Eukaryota</taxon>
        <taxon>Fungi</taxon>
        <taxon>Dikarya</taxon>
        <taxon>Ascomycota</taxon>
        <taxon>Pezizomycotina</taxon>
        <taxon>Lecanoromycetes</taxon>
        <taxon>OSLEUM clade</taxon>
        <taxon>Lecanoromycetidae</taxon>
        <taxon>Lecanorales</taxon>
        <taxon>Lecanorineae</taxon>
        <taxon>Stereocaulaceae</taxon>
        <taxon>Lepraria</taxon>
    </lineage>
</organism>
<keyword evidence="3" id="KW-1185">Reference proteome</keyword>
<comment type="caution">
    <text evidence="2">The sequence shown here is derived from an EMBL/GenBank/DDBJ whole genome shotgun (WGS) entry which is preliminary data.</text>
</comment>
<evidence type="ECO:0000313" key="3">
    <source>
        <dbReference type="Proteomes" id="UP001590951"/>
    </source>
</evidence>
<sequence>MAEPTRYGTLNGLPPTGGVPPNRMFVETPMPPPPQHIPDPGPPNRGNPPPLYAAYGNPAGMVYYPDYQPYTVPYPVPAPYPVAAVPAVCPMLMGLAPPPTPTPTPPAPAPAHYPYEPPGQWVDGHQMTAGEWSYIGPKETITINFLGDGSRPCDYPGGFKQHFDYSVHKVPCNMHVRELMTQLGMPEQGDCGLTEMIEVGGNIWQAGDTFTYHGGAYDRTLGQFGWTSAKGTVWLCVKR</sequence>
<name>A0ABR4BNQ1_9LECA</name>
<reference evidence="2 3" key="1">
    <citation type="submission" date="2024-09" db="EMBL/GenBank/DDBJ databases">
        <title>Rethinking Asexuality: The Enigmatic Case of Functional Sexual Genes in Lepraria (Stereocaulaceae).</title>
        <authorList>
            <person name="Doellman M."/>
            <person name="Sun Y."/>
            <person name="Barcenas-Pena A."/>
            <person name="Lumbsch H.T."/>
            <person name="Grewe F."/>
        </authorList>
    </citation>
    <scope>NUCLEOTIDE SEQUENCE [LARGE SCALE GENOMIC DNA]</scope>
    <source>
        <strain evidence="2 3">Grewe 0041</strain>
    </source>
</reference>
<accession>A0ABR4BNQ1</accession>
<gene>
    <name evidence="2" type="ORF">ABVK25_001184</name>
</gene>
<feature type="compositionally biased region" description="Pro residues" evidence="1">
    <location>
        <begin position="29"/>
        <end position="51"/>
    </location>
</feature>
<feature type="region of interest" description="Disordered" evidence="1">
    <location>
        <begin position="1"/>
        <end position="51"/>
    </location>
</feature>
<evidence type="ECO:0000313" key="2">
    <source>
        <dbReference type="EMBL" id="KAL2058456.1"/>
    </source>
</evidence>
<protein>
    <submittedName>
        <fullName evidence="2">Uncharacterized protein</fullName>
    </submittedName>
</protein>